<protein>
    <submittedName>
        <fullName evidence="1">Uncharacterized protein</fullName>
    </submittedName>
</protein>
<name>A0ABP5PVJ4_9ACTN</name>
<sequence>MPAFFAESCTDLVFAVRQPLSAPTWEKPMVIGSSPPPVPAVVVPPPPPHEATDIAVKPASNNAEILLNTWGVPF</sequence>
<keyword evidence="2" id="KW-1185">Reference proteome</keyword>
<dbReference type="Proteomes" id="UP001499843">
    <property type="component" value="Unassembled WGS sequence"/>
</dbReference>
<proteinExistence type="predicted"/>
<gene>
    <name evidence="1" type="ORF">GCM10009850_112150</name>
</gene>
<comment type="caution">
    <text evidence="1">The sequence shown here is derived from an EMBL/GenBank/DDBJ whole genome shotgun (WGS) entry which is preliminary data.</text>
</comment>
<reference evidence="2" key="1">
    <citation type="journal article" date="2019" name="Int. J. Syst. Evol. Microbiol.">
        <title>The Global Catalogue of Microorganisms (GCM) 10K type strain sequencing project: providing services to taxonomists for standard genome sequencing and annotation.</title>
        <authorList>
            <consortium name="The Broad Institute Genomics Platform"/>
            <consortium name="The Broad Institute Genome Sequencing Center for Infectious Disease"/>
            <person name="Wu L."/>
            <person name="Ma J."/>
        </authorList>
    </citation>
    <scope>NUCLEOTIDE SEQUENCE [LARGE SCALE GENOMIC DNA]</scope>
    <source>
        <strain evidence="2">JCM 16114</strain>
    </source>
</reference>
<organism evidence="1 2">
    <name type="scientific">Nonomuraea monospora</name>
    <dbReference type="NCBI Taxonomy" id="568818"/>
    <lineage>
        <taxon>Bacteria</taxon>
        <taxon>Bacillati</taxon>
        <taxon>Actinomycetota</taxon>
        <taxon>Actinomycetes</taxon>
        <taxon>Streptosporangiales</taxon>
        <taxon>Streptosporangiaceae</taxon>
        <taxon>Nonomuraea</taxon>
    </lineage>
</organism>
<evidence type="ECO:0000313" key="2">
    <source>
        <dbReference type="Proteomes" id="UP001499843"/>
    </source>
</evidence>
<dbReference type="EMBL" id="BAAAQX010000054">
    <property type="protein sequence ID" value="GAA2215747.1"/>
    <property type="molecule type" value="Genomic_DNA"/>
</dbReference>
<evidence type="ECO:0000313" key="1">
    <source>
        <dbReference type="EMBL" id="GAA2215747.1"/>
    </source>
</evidence>
<accession>A0ABP5PVJ4</accession>